<evidence type="ECO:0000313" key="1">
    <source>
        <dbReference type="EMBL" id="QJA98010.1"/>
    </source>
</evidence>
<accession>A0A6M3LRY5</accession>
<gene>
    <name evidence="1" type="ORF">MM415B05761_0003</name>
    <name evidence="2" type="ORF">TM448B00955_0033</name>
</gene>
<proteinExistence type="predicted"/>
<sequence length="62" mass="7315">MEFDGTEYNKEHFEPVKPCAWCLKEQGIPPKRGGWDSHGICDRHYAEEMAKMDKEEQDDKEN</sequence>
<organism evidence="1">
    <name type="scientific">viral metagenome</name>
    <dbReference type="NCBI Taxonomy" id="1070528"/>
    <lineage>
        <taxon>unclassified sequences</taxon>
        <taxon>metagenomes</taxon>
        <taxon>organismal metagenomes</taxon>
    </lineage>
</organism>
<protein>
    <submittedName>
        <fullName evidence="1">Uncharacterized protein</fullName>
    </submittedName>
</protein>
<dbReference type="EMBL" id="MT143545">
    <property type="protein sequence ID" value="QJA98010.1"/>
    <property type="molecule type" value="Genomic_DNA"/>
</dbReference>
<reference evidence="1" key="1">
    <citation type="submission" date="2020-03" db="EMBL/GenBank/DDBJ databases">
        <title>The deep terrestrial virosphere.</title>
        <authorList>
            <person name="Holmfeldt K."/>
            <person name="Nilsson E."/>
            <person name="Simone D."/>
            <person name="Lopez-Fernandez M."/>
            <person name="Wu X."/>
            <person name="de Brujin I."/>
            <person name="Lundin D."/>
            <person name="Andersson A."/>
            <person name="Bertilsson S."/>
            <person name="Dopson M."/>
        </authorList>
    </citation>
    <scope>NUCLEOTIDE SEQUENCE</scope>
    <source>
        <strain evidence="1">MM415B05761</strain>
        <strain evidence="2">TM448B00955</strain>
    </source>
</reference>
<dbReference type="AlphaFoldDB" id="A0A6M3LRY5"/>
<evidence type="ECO:0000313" key="2">
    <source>
        <dbReference type="EMBL" id="QJH97268.1"/>
    </source>
</evidence>
<name>A0A6M3LRY5_9ZZZZ</name>
<dbReference type="EMBL" id="MT144679">
    <property type="protein sequence ID" value="QJH97268.1"/>
    <property type="molecule type" value="Genomic_DNA"/>
</dbReference>